<keyword evidence="3" id="KW-1185">Reference proteome</keyword>
<dbReference type="AlphaFoldDB" id="A0A7J0G498"/>
<comment type="caution">
    <text evidence="2">The sequence shown here is derived from an EMBL/GenBank/DDBJ whole genome shotgun (WGS) entry which is preliminary data.</text>
</comment>
<evidence type="ECO:0000256" key="1">
    <source>
        <dbReference type="SAM" id="MobiDB-lite"/>
    </source>
</evidence>
<dbReference type="Proteomes" id="UP000585474">
    <property type="component" value="Unassembled WGS sequence"/>
</dbReference>
<gene>
    <name evidence="2" type="ORF">Acr_17g0011850</name>
</gene>
<accession>A0A7J0G498</accession>
<feature type="region of interest" description="Disordered" evidence="1">
    <location>
        <begin position="66"/>
        <end position="110"/>
    </location>
</feature>
<evidence type="ECO:0000313" key="2">
    <source>
        <dbReference type="EMBL" id="GFZ05613.1"/>
    </source>
</evidence>
<protein>
    <submittedName>
        <fullName evidence="2">Uncharacterized protein</fullName>
    </submittedName>
</protein>
<name>A0A7J0G498_9ERIC</name>
<evidence type="ECO:0000313" key="3">
    <source>
        <dbReference type="Proteomes" id="UP000585474"/>
    </source>
</evidence>
<organism evidence="2 3">
    <name type="scientific">Actinidia rufa</name>
    <dbReference type="NCBI Taxonomy" id="165716"/>
    <lineage>
        <taxon>Eukaryota</taxon>
        <taxon>Viridiplantae</taxon>
        <taxon>Streptophyta</taxon>
        <taxon>Embryophyta</taxon>
        <taxon>Tracheophyta</taxon>
        <taxon>Spermatophyta</taxon>
        <taxon>Magnoliopsida</taxon>
        <taxon>eudicotyledons</taxon>
        <taxon>Gunneridae</taxon>
        <taxon>Pentapetalae</taxon>
        <taxon>asterids</taxon>
        <taxon>Ericales</taxon>
        <taxon>Actinidiaceae</taxon>
        <taxon>Actinidia</taxon>
    </lineage>
</organism>
<proteinExistence type="predicted"/>
<dbReference type="EMBL" id="BJWL01000017">
    <property type="protein sequence ID" value="GFZ05613.1"/>
    <property type="molecule type" value="Genomic_DNA"/>
</dbReference>
<feature type="compositionally biased region" description="Polar residues" evidence="1">
    <location>
        <begin position="89"/>
        <end position="98"/>
    </location>
</feature>
<reference evidence="2 3" key="1">
    <citation type="submission" date="2019-07" db="EMBL/GenBank/DDBJ databases">
        <title>De Novo Assembly of kiwifruit Actinidia rufa.</title>
        <authorList>
            <person name="Sugita-Konishi S."/>
            <person name="Sato K."/>
            <person name="Mori E."/>
            <person name="Abe Y."/>
            <person name="Kisaki G."/>
            <person name="Hamano K."/>
            <person name="Suezawa K."/>
            <person name="Otani M."/>
            <person name="Fukuda T."/>
            <person name="Manabe T."/>
            <person name="Gomi K."/>
            <person name="Tabuchi M."/>
            <person name="Akimitsu K."/>
            <person name="Kataoka I."/>
        </authorList>
    </citation>
    <scope>NUCLEOTIDE SEQUENCE [LARGE SCALE GENOMIC DNA]</scope>
    <source>
        <strain evidence="3">cv. Fuchu</strain>
    </source>
</reference>
<sequence length="209" mass="22718">MASPDFARAETPDELSLQSKLGGSLCWSSVRTPFGTGLARAEVPTSYRHGASLEILYAGARRKSPLQTNAPLDLSPSLPRGDLHGRVPSDNSHAQMETPSVHDKLPATPRRHGRVSHALTDTAGSSHALSSGIKENTVVLTEARHHKSIAREVKATYAAAEPLRVSTLQFLSPFRVTTTPRQAFNCIWKQPHAPLVQHGMVVRDINAIR</sequence>